<sequence>ASKAKACYSSCYQEISSKVSPLKTFQRLTPTASQKSTKGSSIFKLKSQSIKVKKDEGLPEIIKAKKPVNKQNSAGMLDLQITPKKSRHGDQTQPKKQSDAILQKQSIINIELISGAPRSMES</sequence>
<keyword evidence="1" id="KW-1185">Reference proteome</keyword>
<dbReference type="WBParaSite" id="MBELARI_LOCUS6525">
    <property type="protein sequence ID" value="MBELARI_LOCUS6525"/>
    <property type="gene ID" value="MBELARI_LOCUS6525"/>
</dbReference>
<reference evidence="2" key="1">
    <citation type="submission" date="2024-02" db="UniProtKB">
        <authorList>
            <consortium name="WormBaseParasite"/>
        </authorList>
    </citation>
    <scope>IDENTIFICATION</scope>
</reference>
<name>A0AAF3FHE7_9BILA</name>
<proteinExistence type="predicted"/>
<dbReference type="Proteomes" id="UP000887575">
    <property type="component" value="Unassembled WGS sequence"/>
</dbReference>
<accession>A0AAF3FHE7</accession>
<evidence type="ECO:0000313" key="2">
    <source>
        <dbReference type="WBParaSite" id="MBELARI_LOCUS6525"/>
    </source>
</evidence>
<protein>
    <submittedName>
        <fullName evidence="2">Uncharacterized protein</fullName>
    </submittedName>
</protein>
<organism evidence="1 2">
    <name type="scientific">Mesorhabditis belari</name>
    <dbReference type="NCBI Taxonomy" id="2138241"/>
    <lineage>
        <taxon>Eukaryota</taxon>
        <taxon>Metazoa</taxon>
        <taxon>Ecdysozoa</taxon>
        <taxon>Nematoda</taxon>
        <taxon>Chromadorea</taxon>
        <taxon>Rhabditida</taxon>
        <taxon>Rhabditina</taxon>
        <taxon>Rhabditomorpha</taxon>
        <taxon>Rhabditoidea</taxon>
        <taxon>Rhabditidae</taxon>
        <taxon>Mesorhabditinae</taxon>
        <taxon>Mesorhabditis</taxon>
    </lineage>
</organism>
<dbReference type="AlphaFoldDB" id="A0AAF3FHE7"/>
<evidence type="ECO:0000313" key="1">
    <source>
        <dbReference type="Proteomes" id="UP000887575"/>
    </source>
</evidence>